<comment type="function">
    <text evidence="7">Plant lipoxygenase may be involved in a number of diverse aspects of plant physiology including growth and development, pest resistance, and senescence or responses to wounding.</text>
</comment>
<evidence type="ECO:0000256" key="5">
    <source>
        <dbReference type="ARBA" id="ARBA00023004"/>
    </source>
</evidence>
<keyword evidence="7" id="KW-0444">Lipid biosynthesis</keyword>
<dbReference type="PROSITE" id="PS00711">
    <property type="entry name" value="LIPOXYGENASE_1"/>
    <property type="match status" value="1"/>
</dbReference>
<evidence type="ECO:0000256" key="7">
    <source>
        <dbReference type="RuleBase" id="RU003975"/>
    </source>
</evidence>
<comment type="pathway">
    <text evidence="7">Lipid metabolism; oxylipin biosynthesis.</text>
</comment>
<evidence type="ECO:0000256" key="1">
    <source>
        <dbReference type="ARBA" id="ARBA00001962"/>
    </source>
</evidence>
<dbReference type="Pfam" id="PF00305">
    <property type="entry name" value="Lipoxygenase"/>
    <property type="match status" value="1"/>
</dbReference>
<keyword evidence="5 6" id="KW-0408">Iron</keyword>
<dbReference type="Gene3D" id="3.10.450.60">
    <property type="match status" value="1"/>
</dbReference>
<dbReference type="Gene3D" id="2.60.60.20">
    <property type="entry name" value="PLAT/LH2 domain"/>
    <property type="match status" value="1"/>
</dbReference>
<dbReference type="InterPro" id="IPR020833">
    <property type="entry name" value="LipOase_Fe_BS"/>
</dbReference>
<keyword evidence="2 6" id="KW-0479">Metal-binding</keyword>
<feature type="region of interest" description="Disordered" evidence="8">
    <location>
        <begin position="285"/>
        <end position="310"/>
    </location>
</feature>
<dbReference type="InterPro" id="IPR020834">
    <property type="entry name" value="LipOase_CS"/>
</dbReference>
<gene>
    <name evidence="10" type="ORF">WJX75_001105</name>
</gene>
<dbReference type="PANTHER" id="PTHR11771">
    <property type="entry name" value="LIPOXYGENASE"/>
    <property type="match status" value="1"/>
</dbReference>
<comment type="cofactor">
    <cofactor evidence="1 6">
        <name>Fe cation</name>
        <dbReference type="ChEBI" id="CHEBI:24875"/>
    </cofactor>
</comment>
<evidence type="ECO:0000256" key="4">
    <source>
        <dbReference type="ARBA" id="ARBA00023002"/>
    </source>
</evidence>
<protein>
    <recommendedName>
        <fullName evidence="7">Lipoxygenase</fullName>
        <ecNumber evidence="7">1.13.11.-</ecNumber>
    </recommendedName>
</protein>
<dbReference type="PRINTS" id="PR00468">
    <property type="entry name" value="PLTLPOXGNASE"/>
</dbReference>
<dbReference type="EC" id="1.13.11.-" evidence="7"/>
<evidence type="ECO:0000256" key="8">
    <source>
        <dbReference type="SAM" id="MobiDB-lite"/>
    </source>
</evidence>
<dbReference type="Gene3D" id="1.20.245.10">
    <property type="entry name" value="Lipoxygenase-1, Domain 5"/>
    <property type="match status" value="1"/>
</dbReference>
<feature type="domain" description="Lipoxygenase" evidence="9">
    <location>
        <begin position="218"/>
        <end position="927"/>
    </location>
</feature>
<keyword evidence="4 6" id="KW-0560">Oxidoreductase</keyword>
<keyword evidence="11" id="KW-1185">Reference proteome</keyword>
<comment type="similarity">
    <text evidence="6">Belongs to the lipoxygenase family.</text>
</comment>
<evidence type="ECO:0000259" key="9">
    <source>
        <dbReference type="PROSITE" id="PS51393"/>
    </source>
</evidence>
<keyword evidence="3 6" id="KW-0223">Dioxygenase</keyword>
<dbReference type="Gene3D" id="4.10.375.10">
    <property type="entry name" value="Lipoxygenase-1, Domain 2"/>
    <property type="match status" value="1"/>
</dbReference>
<keyword evidence="7" id="KW-0275">Fatty acid biosynthesis</keyword>
<evidence type="ECO:0000313" key="11">
    <source>
        <dbReference type="Proteomes" id="UP001491310"/>
    </source>
</evidence>
<organism evidence="10 11">
    <name type="scientific">Coccomyxa subellipsoidea</name>
    <dbReference type="NCBI Taxonomy" id="248742"/>
    <lineage>
        <taxon>Eukaryota</taxon>
        <taxon>Viridiplantae</taxon>
        <taxon>Chlorophyta</taxon>
        <taxon>core chlorophytes</taxon>
        <taxon>Trebouxiophyceae</taxon>
        <taxon>Trebouxiophyceae incertae sedis</taxon>
        <taxon>Coccomyxaceae</taxon>
        <taxon>Coccomyxa</taxon>
    </lineage>
</organism>
<dbReference type="InterPro" id="IPR000907">
    <property type="entry name" value="LipOase"/>
</dbReference>
<comment type="caution">
    <text evidence="10">The sequence shown here is derived from an EMBL/GenBank/DDBJ whole genome shotgun (WGS) entry which is preliminary data.</text>
</comment>
<accession>A0ABR2YG59</accession>
<name>A0ABR2YG59_9CHLO</name>
<dbReference type="SUPFAM" id="SSF48484">
    <property type="entry name" value="Lipoxigenase"/>
    <property type="match status" value="1"/>
</dbReference>
<dbReference type="InterPro" id="IPR036226">
    <property type="entry name" value="LipOase_C_sf"/>
</dbReference>
<dbReference type="PROSITE" id="PS00081">
    <property type="entry name" value="LIPOXYGENASE_2"/>
    <property type="match status" value="1"/>
</dbReference>
<keyword evidence="7" id="KW-0925">Oxylipin biosynthesis</keyword>
<dbReference type="PROSITE" id="PS51393">
    <property type="entry name" value="LIPOXYGENASE_3"/>
    <property type="match status" value="1"/>
</dbReference>
<sequence length="927" mass="104215">MPLASTRSNFHGGSHTMAQRMEGPKFRLCALSKVSSVLTQEKPVGSATPPPPHGTVDTMIEIFTHRDLSKEKGFKPRLTLQVVSEDPSIDRSQVFDATNWAHFEVDRQSANPEGYGDKGTVFYTIVPLPANFGTPGALLMRKQKAPNPGPIRAIGNAVISLVGKIPLEKLRSVLADIVDKDKNHRIYVGTVKIGSTIFHCHSAVHELQGERIFFSADAKLPQDTPKPIADLRKKELYSIQGKDAHGKLTEAARRERKGPDRIYDYQKYNDLGNLAKSPDLERPTLGGAAFPFPRRMRTGRPNIPGTEYEQRMPKTPVSLGLANGLPWMPLDEQFDETKTFGFVGDQLRAGIINQIPAKIAVLFKNMNDKDDFRSLHAVDALFTEPSEHDSRNGLIKLREAAKVFDKLDDFWQANKFKLPRVRRNRQLAWNSDEEFGRQYLAGQHPCFIQQVTSEWLASSPFTDASIGGKLEGKTLTERLEEGGRLFRADYTPGFDEYIERINAQKKAPGETSFPWLAKDRCMHAGKALFYYTDNGQLLPVAIEIQKELGEVGTVYTPYDVTELWQLAKEVISSLDCAYHQLVSHYLRAHACQEPFLIATMRHLSALHPVYKLMLPHFRYTMHINTNARAILINADGTLEQTFTSGKYTMELASFVYKNLYRFDEQNLETDLIHRGMVQTDEAGQPIRDAAKRVVPLVDYPFAQDGLDIWYAMQDWFGRYLAIYYPSNAQLKEDTEIQAWWREVQSEGHPDKVEGWPKLETVTDLRDILVTIAFTGSAHHAAVNFGQYDYSGYMPNRPSLIRRPMPEKGSPAVKDLKASYESELLSYLPNPEDSVQAALLFVVLSSHAVNEEYLDHDTPQWIQDPRALTAHESFLAALKKLDDDIIARNASGSKIRSAAGSRGIPYELLRPHSGAGVTSRGVPCSTSI</sequence>
<reference evidence="10 11" key="1">
    <citation type="journal article" date="2024" name="Nat. Commun.">
        <title>Phylogenomics reveals the evolutionary origins of lichenization in chlorophyte algae.</title>
        <authorList>
            <person name="Puginier C."/>
            <person name="Libourel C."/>
            <person name="Otte J."/>
            <person name="Skaloud P."/>
            <person name="Haon M."/>
            <person name="Grisel S."/>
            <person name="Petersen M."/>
            <person name="Berrin J.G."/>
            <person name="Delaux P.M."/>
            <person name="Dal Grande F."/>
            <person name="Keller J."/>
        </authorList>
    </citation>
    <scope>NUCLEOTIDE SEQUENCE [LARGE SCALE GENOMIC DNA]</scope>
    <source>
        <strain evidence="10 11">SAG 216-7</strain>
    </source>
</reference>
<keyword evidence="7" id="KW-0276">Fatty acid metabolism</keyword>
<dbReference type="PRINTS" id="PR00087">
    <property type="entry name" value="LIPOXYGENASE"/>
</dbReference>
<evidence type="ECO:0000256" key="6">
    <source>
        <dbReference type="RuleBase" id="RU003974"/>
    </source>
</evidence>
<dbReference type="InterPro" id="IPR001246">
    <property type="entry name" value="LipOase_plant"/>
</dbReference>
<proteinExistence type="inferred from homology"/>
<evidence type="ECO:0000256" key="2">
    <source>
        <dbReference type="ARBA" id="ARBA00022723"/>
    </source>
</evidence>
<dbReference type="Proteomes" id="UP001491310">
    <property type="component" value="Unassembled WGS sequence"/>
</dbReference>
<dbReference type="EMBL" id="JALJOT010000012">
    <property type="protein sequence ID" value="KAK9904712.1"/>
    <property type="molecule type" value="Genomic_DNA"/>
</dbReference>
<evidence type="ECO:0000313" key="10">
    <source>
        <dbReference type="EMBL" id="KAK9904712.1"/>
    </source>
</evidence>
<evidence type="ECO:0000256" key="3">
    <source>
        <dbReference type="ARBA" id="ARBA00022964"/>
    </source>
</evidence>
<keyword evidence="7" id="KW-0443">Lipid metabolism</keyword>
<dbReference type="InterPro" id="IPR013819">
    <property type="entry name" value="LipOase_C"/>
</dbReference>